<keyword evidence="1" id="KW-0472">Membrane</keyword>
<proteinExistence type="predicted"/>
<feature type="transmembrane region" description="Helical" evidence="1">
    <location>
        <begin position="45"/>
        <end position="63"/>
    </location>
</feature>
<evidence type="ECO:0000313" key="2">
    <source>
        <dbReference type="EMBL" id="DAF65397.1"/>
    </source>
</evidence>
<protein>
    <submittedName>
        <fullName evidence="2">Uncharacterized protein</fullName>
    </submittedName>
</protein>
<evidence type="ECO:0000256" key="1">
    <source>
        <dbReference type="SAM" id="Phobius"/>
    </source>
</evidence>
<name>A0A8S5TQI8_9CAUD</name>
<dbReference type="EMBL" id="BK032878">
    <property type="protein sequence ID" value="DAF65397.1"/>
    <property type="molecule type" value="Genomic_DNA"/>
</dbReference>
<organism evidence="2">
    <name type="scientific">Siphoviridae sp. ctbbV81</name>
    <dbReference type="NCBI Taxonomy" id="2827900"/>
    <lineage>
        <taxon>Viruses</taxon>
        <taxon>Duplodnaviria</taxon>
        <taxon>Heunggongvirae</taxon>
        <taxon>Uroviricota</taxon>
        <taxon>Caudoviricetes</taxon>
    </lineage>
</organism>
<accession>A0A8S5TQI8</accession>
<keyword evidence="1" id="KW-1133">Transmembrane helix</keyword>
<keyword evidence="1" id="KW-0812">Transmembrane</keyword>
<feature type="transmembrane region" description="Helical" evidence="1">
    <location>
        <begin position="245"/>
        <end position="268"/>
    </location>
</feature>
<reference evidence="2" key="1">
    <citation type="journal article" date="2021" name="Proc. Natl. Acad. Sci. U.S.A.">
        <title>A Catalog of Tens of Thousands of Viruses from Human Metagenomes Reveals Hidden Associations with Chronic Diseases.</title>
        <authorList>
            <person name="Tisza M.J."/>
            <person name="Buck C.B."/>
        </authorList>
    </citation>
    <scope>NUCLEOTIDE SEQUENCE</scope>
    <source>
        <strain evidence="2">CtbbV81</strain>
    </source>
</reference>
<sequence length="274" mass="32015">MIKKNLNCLISAHQNRHRRTCLRNRDMKTKRGWDFGSFEVTKREIIASISIIAVMLLIGIVISSKISDWQINQNDKYNKAVKIQSTDLFQYGMETNVGNAFVYGDLKAVDTVTYSEISGKYIYVKKVKEKYTRHTRRVAHKSGKSTYYTTETYWTWDYAGKESKTAKKINFCGIDFKSNKIVLPDDEYIDTVKESSYIRYKYYGVGTKYKGTIFTSLKDKTISDKTKFYNNQNIEETVKLLETGVWLILFRVLWAILTGTVVFGFYYLDNDWLE</sequence>